<evidence type="ECO:0000256" key="3">
    <source>
        <dbReference type="ARBA" id="ARBA00023125"/>
    </source>
</evidence>
<dbReference type="Gene3D" id="3.40.190.10">
    <property type="entry name" value="Periplasmic binding protein-like II"/>
    <property type="match status" value="2"/>
</dbReference>
<dbReference type="Gene3D" id="1.10.10.10">
    <property type="entry name" value="Winged helix-like DNA-binding domain superfamily/Winged helix DNA-binding domain"/>
    <property type="match status" value="1"/>
</dbReference>
<reference evidence="7" key="1">
    <citation type="journal article" date="2019" name="Int. J. Syst. Evol. Microbiol.">
        <title>The Global Catalogue of Microorganisms (GCM) 10K type strain sequencing project: providing services to taxonomists for standard genome sequencing and annotation.</title>
        <authorList>
            <consortium name="The Broad Institute Genomics Platform"/>
            <consortium name="The Broad Institute Genome Sequencing Center for Infectious Disease"/>
            <person name="Wu L."/>
            <person name="Ma J."/>
        </authorList>
    </citation>
    <scope>NUCLEOTIDE SEQUENCE [LARGE SCALE GENOMIC DNA]</scope>
    <source>
        <strain evidence="7">NCAIM B.02333</strain>
    </source>
</reference>
<keyword evidence="7" id="KW-1185">Reference proteome</keyword>
<gene>
    <name evidence="6" type="ORF">ACFOLH_04545</name>
</gene>
<comment type="caution">
    <text evidence="6">The sequence shown here is derived from an EMBL/GenBank/DDBJ whole genome shotgun (WGS) entry which is preliminary data.</text>
</comment>
<accession>A0ABV7WCS7</accession>
<evidence type="ECO:0000259" key="5">
    <source>
        <dbReference type="PROSITE" id="PS50931"/>
    </source>
</evidence>
<dbReference type="PANTHER" id="PTHR30346">
    <property type="entry name" value="TRANSCRIPTIONAL DUAL REGULATOR HCAR-RELATED"/>
    <property type="match status" value="1"/>
</dbReference>
<keyword evidence="4" id="KW-0804">Transcription</keyword>
<name>A0ABV7WCS7_9MICO</name>
<keyword evidence="2" id="KW-0805">Transcription regulation</keyword>
<dbReference type="PROSITE" id="PS50931">
    <property type="entry name" value="HTH_LYSR"/>
    <property type="match status" value="1"/>
</dbReference>
<sequence length="297" mass="31797">MDTDALRWFQLVADGVRVTEVAETEHLTQPGLSRALARLEREVGTPLLRRQGRVLRTTEAGRAFKRHVDRVLHELDDGLAAVEQLLDPETGTVAVAFERSMGTWLVPQLVSSFRDEHPEVRVLLHHGGGADGAPQPEAAVDVELSSRRPRDPSLRWARLLTEPLVAVVGSRHRLAGAGRLPVADLAGEAFVALRGPSPFRASADALLADAGVDPAVAFEADDLATVQGFVASGLGVALVPASAVDGRCEVLGLTDPGATRDLGMVWSTERRMLPSAALFRDHVLAIARRGHLAVPFG</sequence>
<dbReference type="InterPro" id="IPR036388">
    <property type="entry name" value="WH-like_DNA-bd_sf"/>
</dbReference>
<dbReference type="InterPro" id="IPR036390">
    <property type="entry name" value="WH_DNA-bd_sf"/>
</dbReference>
<comment type="similarity">
    <text evidence="1">Belongs to the LysR transcriptional regulatory family.</text>
</comment>
<dbReference type="RefSeq" id="WP_340293039.1">
    <property type="nucleotide sequence ID" value="NZ_JBBEOI010000093.1"/>
</dbReference>
<dbReference type="EMBL" id="JBHRWW010000002">
    <property type="protein sequence ID" value="MFC3687605.1"/>
    <property type="molecule type" value="Genomic_DNA"/>
</dbReference>
<dbReference type="InterPro" id="IPR005119">
    <property type="entry name" value="LysR_subst-bd"/>
</dbReference>
<dbReference type="PANTHER" id="PTHR30346:SF28">
    <property type="entry name" value="HTH-TYPE TRANSCRIPTIONAL REGULATOR CYNR"/>
    <property type="match status" value="1"/>
</dbReference>
<evidence type="ECO:0000256" key="4">
    <source>
        <dbReference type="ARBA" id="ARBA00023163"/>
    </source>
</evidence>
<proteinExistence type="inferred from homology"/>
<dbReference type="SUPFAM" id="SSF53850">
    <property type="entry name" value="Periplasmic binding protein-like II"/>
    <property type="match status" value="1"/>
</dbReference>
<dbReference type="Proteomes" id="UP001595685">
    <property type="component" value="Unassembled WGS sequence"/>
</dbReference>
<dbReference type="InterPro" id="IPR000847">
    <property type="entry name" value="LysR_HTH_N"/>
</dbReference>
<evidence type="ECO:0000256" key="2">
    <source>
        <dbReference type="ARBA" id="ARBA00023015"/>
    </source>
</evidence>
<protein>
    <submittedName>
        <fullName evidence="6">LysR substrate-binding domain-containing protein</fullName>
    </submittedName>
</protein>
<dbReference type="SUPFAM" id="SSF46785">
    <property type="entry name" value="Winged helix' DNA-binding domain"/>
    <property type="match status" value="1"/>
</dbReference>
<evidence type="ECO:0000313" key="6">
    <source>
        <dbReference type="EMBL" id="MFC3687605.1"/>
    </source>
</evidence>
<organism evidence="6 7">
    <name type="scientific">Aquipuribacter hungaricus</name>
    <dbReference type="NCBI Taxonomy" id="545624"/>
    <lineage>
        <taxon>Bacteria</taxon>
        <taxon>Bacillati</taxon>
        <taxon>Actinomycetota</taxon>
        <taxon>Actinomycetes</taxon>
        <taxon>Micrococcales</taxon>
        <taxon>Intrasporangiaceae</taxon>
        <taxon>Aquipuribacter</taxon>
    </lineage>
</organism>
<evidence type="ECO:0000313" key="7">
    <source>
        <dbReference type="Proteomes" id="UP001595685"/>
    </source>
</evidence>
<feature type="domain" description="HTH lysR-type" evidence="5">
    <location>
        <begin position="1"/>
        <end position="58"/>
    </location>
</feature>
<keyword evidence="3" id="KW-0238">DNA-binding</keyword>
<dbReference type="Pfam" id="PF03466">
    <property type="entry name" value="LysR_substrate"/>
    <property type="match status" value="1"/>
</dbReference>
<dbReference type="PRINTS" id="PR00039">
    <property type="entry name" value="HTHLYSR"/>
</dbReference>
<evidence type="ECO:0000256" key="1">
    <source>
        <dbReference type="ARBA" id="ARBA00009437"/>
    </source>
</evidence>
<dbReference type="Pfam" id="PF00126">
    <property type="entry name" value="HTH_1"/>
    <property type="match status" value="1"/>
</dbReference>